<comment type="caution">
    <text evidence="1">The sequence shown here is derived from an EMBL/GenBank/DDBJ whole genome shotgun (WGS) entry which is preliminary data.</text>
</comment>
<reference evidence="1" key="1">
    <citation type="submission" date="2022-03" db="EMBL/GenBank/DDBJ databases">
        <title>Genomic analyses of argali, domestic sheep and their hybrids provide insights into chromosomal evolution, heterosis and genetic basis of agronomic traits.</title>
        <authorList>
            <person name="Li M."/>
        </authorList>
    </citation>
    <scope>NUCLEOTIDE SEQUENCE</scope>
    <source>
        <strain evidence="1">F1 hybrid</strain>
    </source>
</reference>
<dbReference type="EMBL" id="CM043027">
    <property type="protein sequence ID" value="KAI4589324.1"/>
    <property type="molecule type" value="Genomic_DNA"/>
</dbReference>
<evidence type="ECO:0000313" key="2">
    <source>
        <dbReference type="Proteomes" id="UP001057279"/>
    </source>
</evidence>
<name>A0ACB9VH52_9CETA</name>
<keyword evidence="2" id="KW-1185">Reference proteome</keyword>
<accession>A0ACB9VH52</accession>
<evidence type="ECO:0000313" key="1">
    <source>
        <dbReference type="EMBL" id="KAI4589324.1"/>
    </source>
</evidence>
<organism evidence="1 2">
    <name type="scientific">Ovis ammon polii x Ovis aries</name>
    <dbReference type="NCBI Taxonomy" id="2918886"/>
    <lineage>
        <taxon>Eukaryota</taxon>
        <taxon>Metazoa</taxon>
        <taxon>Chordata</taxon>
        <taxon>Craniata</taxon>
        <taxon>Vertebrata</taxon>
        <taxon>Euteleostomi</taxon>
        <taxon>Mammalia</taxon>
        <taxon>Eutheria</taxon>
        <taxon>Laurasiatheria</taxon>
        <taxon>Artiodactyla</taxon>
        <taxon>Ruminantia</taxon>
        <taxon>Pecora</taxon>
        <taxon>Bovidae</taxon>
        <taxon>Caprinae</taxon>
        <taxon>Ovis</taxon>
    </lineage>
</organism>
<dbReference type="Proteomes" id="UP001057279">
    <property type="component" value="Linkage Group LG02"/>
</dbReference>
<gene>
    <name evidence="1" type="ORF">MJG53_003732</name>
</gene>
<protein>
    <submittedName>
        <fullName evidence="1">Uncharacterized protein</fullName>
    </submittedName>
</protein>
<sequence length="257" mass="28194">MEREMDLIVQGEINGPVGSVDTYSVRKEPRGEDRCVRSGVGSARHLGPEDTEPGQASGFWTNPCFGSQGVSGSGFSGQVFRSSGVCEHILPWRNNLSLNINDDINNHGRSHLTVVDKCSVSTGLSPTQRPRFVLVKSLTGRHAGKESTCMPIGRGQRELIIGDRQTGKTSIAIDTIINQKRFNDGTDEKKKLYCIYVAIGQKRSTVAQLVKRLTDADAMKYTIVVSATASDTPHFSTWLLILDVQWENILGIMANML</sequence>
<proteinExistence type="predicted"/>